<dbReference type="Proteomes" id="UP000035642">
    <property type="component" value="Unassembled WGS sequence"/>
</dbReference>
<dbReference type="AlphaFoldDB" id="A0A0K0CU30"/>
<protein>
    <submittedName>
        <fullName evidence="2">Guanylate kinase-like domain-containing protein</fullName>
    </submittedName>
</protein>
<accession>A0A0K0CU30</accession>
<sequence>MLFTSGLRKAVDQTDPRMAAVLVTAEETDQLTQRRRRQMIRRHTCSTMKPVLEDLRPVTFFTSSSIIEENETAAKNQVRSVLMQESFNEVLSK</sequence>
<evidence type="ECO:0000313" key="2">
    <source>
        <dbReference type="WBParaSite" id="ACAC_0000067701-mRNA-1"/>
    </source>
</evidence>
<evidence type="ECO:0000313" key="1">
    <source>
        <dbReference type="Proteomes" id="UP000035642"/>
    </source>
</evidence>
<reference evidence="2" key="2">
    <citation type="submission" date="2017-02" db="UniProtKB">
        <authorList>
            <consortium name="WormBaseParasite"/>
        </authorList>
    </citation>
    <scope>IDENTIFICATION</scope>
</reference>
<reference evidence="1" key="1">
    <citation type="submission" date="2012-09" db="EMBL/GenBank/DDBJ databases">
        <authorList>
            <person name="Martin A.A."/>
        </authorList>
    </citation>
    <scope>NUCLEOTIDE SEQUENCE</scope>
</reference>
<name>A0A0K0CU30_ANGCA</name>
<dbReference type="WBParaSite" id="ACAC_0000067701-mRNA-1">
    <property type="protein sequence ID" value="ACAC_0000067701-mRNA-1"/>
    <property type="gene ID" value="ACAC_0000067701"/>
</dbReference>
<keyword evidence="1" id="KW-1185">Reference proteome</keyword>
<organism evidence="1 2">
    <name type="scientific">Angiostrongylus cantonensis</name>
    <name type="common">Rat lungworm</name>
    <dbReference type="NCBI Taxonomy" id="6313"/>
    <lineage>
        <taxon>Eukaryota</taxon>
        <taxon>Metazoa</taxon>
        <taxon>Ecdysozoa</taxon>
        <taxon>Nematoda</taxon>
        <taxon>Chromadorea</taxon>
        <taxon>Rhabditida</taxon>
        <taxon>Rhabditina</taxon>
        <taxon>Rhabditomorpha</taxon>
        <taxon>Strongyloidea</taxon>
        <taxon>Metastrongylidae</taxon>
        <taxon>Angiostrongylus</taxon>
    </lineage>
</organism>
<proteinExistence type="predicted"/>
<dbReference type="STRING" id="6313.A0A0K0CU30"/>